<keyword evidence="2" id="KW-0808">Transferase</keyword>
<dbReference type="RefSeq" id="WP_184330334.1">
    <property type="nucleotide sequence ID" value="NZ_JACHHZ010000002.1"/>
</dbReference>
<accession>A0A841HK88</accession>
<sequence length="100" mass="10472">MSASAPSLSPLHIALRIIGAVGGGWLFVWGFTTLGIALGIATGMPYDEARTLLYLLAFVVFLVAFCWSFVTASIARVWLVLAGGGAVMTGGAWLLLRSIA</sequence>
<gene>
    <name evidence="2" type="ORF">HNQ60_001420</name>
</gene>
<keyword evidence="2" id="KW-0012">Acyltransferase</keyword>
<name>A0A841HK88_9GAMM</name>
<dbReference type="EMBL" id="JACHHZ010000002">
    <property type="protein sequence ID" value="MBB6092542.1"/>
    <property type="molecule type" value="Genomic_DNA"/>
</dbReference>
<protein>
    <submittedName>
        <fullName evidence="2">Apolipoprotein N-acyltransferase</fullName>
    </submittedName>
</protein>
<feature type="transmembrane region" description="Helical" evidence="1">
    <location>
        <begin position="13"/>
        <end position="40"/>
    </location>
</feature>
<evidence type="ECO:0000313" key="3">
    <source>
        <dbReference type="Proteomes" id="UP000588068"/>
    </source>
</evidence>
<dbReference type="Proteomes" id="UP000588068">
    <property type="component" value="Unassembled WGS sequence"/>
</dbReference>
<keyword evidence="1" id="KW-0812">Transmembrane</keyword>
<dbReference type="GO" id="GO:0016746">
    <property type="term" value="F:acyltransferase activity"/>
    <property type="evidence" value="ECO:0007669"/>
    <property type="project" value="UniProtKB-KW"/>
</dbReference>
<feature type="transmembrane region" description="Helical" evidence="1">
    <location>
        <begin position="52"/>
        <end position="70"/>
    </location>
</feature>
<dbReference type="AlphaFoldDB" id="A0A841HK88"/>
<keyword evidence="2" id="KW-0449">Lipoprotein</keyword>
<evidence type="ECO:0000256" key="1">
    <source>
        <dbReference type="SAM" id="Phobius"/>
    </source>
</evidence>
<proteinExistence type="predicted"/>
<feature type="transmembrane region" description="Helical" evidence="1">
    <location>
        <begin position="76"/>
        <end position="96"/>
    </location>
</feature>
<evidence type="ECO:0000313" key="2">
    <source>
        <dbReference type="EMBL" id="MBB6092542.1"/>
    </source>
</evidence>
<keyword evidence="3" id="KW-1185">Reference proteome</keyword>
<organism evidence="2 3">
    <name type="scientific">Povalibacter uvarum</name>
    <dbReference type="NCBI Taxonomy" id="732238"/>
    <lineage>
        <taxon>Bacteria</taxon>
        <taxon>Pseudomonadati</taxon>
        <taxon>Pseudomonadota</taxon>
        <taxon>Gammaproteobacteria</taxon>
        <taxon>Steroidobacterales</taxon>
        <taxon>Steroidobacteraceae</taxon>
        <taxon>Povalibacter</taxon>
    </lineage>
</organism>
<comment type="caution">
    <text evidence="2">The sequence shown here is derived from an EMBL/GenBank/DDBJ whole genome shotgun (WGS) entry which is preliminary data.</text>
</comment>
<keyword evidence="1" id="KW-1133">Transmembrane helix</keyword>
<keyword evidence="1" id="KW-0472">Membrane</keyword>
<reference evidence="2 3" key="1">
    <citation type="submission" date="2020-08" db="EMBL/GenBank/DDBJ databases">
        <title>Genomic Encyclopedia of Type Strains, Phase IV (KMG-IV): sequencing the most valuable type-strain genomes for metagenomic binning, comparative biology and taxonomic classification.</title>
        <authorList>
            <person name="Goeker M."/>
        </authorList>
    </citation>
    <scope>NUCLEOTIDE SEQUENCE [LARGE SCALE GENOMIC DNA]</scope>
    <source>
        <strain evidence="2 3">DSM 26723</strain>
    </source>
</reference>